<keyword evidence="5 9" id="KW-0378">Hydrolase</keyword>
<dbReference type="RefSeq" id="WP_376846040.1">
    <property type="nucleotide sequence ID" value="NZ_JBHSFW010000004.1"/>
</dbReference>
<evidence type="ECO:0000256" key="3">
    <source>
        <dbReference type="ARBA" id="ARBA00022670"/>
    </source>
</evidence>
<dbReference type="NCBIfam" id="TIGR01887">
    <property type="entry name" value="dipeptidaselike"/>
    <property type="match status" value="1"/>
</dbReference>
<dbReference type="CDD" id="cd03888">
    <property type="entry name" value="M20_PepV"/>
    <property type="match status" value="1"/>
</dbReference>
<evidence type="ECO:0000256" key="7">
    <source>
        <dbReference type="ARBA" id="ARBA00022997"/>
    </source>
</evidence>
<dbReference type="GO" id="GO:0016805">
    <property type="term" value="F:dipeptidase activity"/>
    <property type="evidence" value="ECO:0007669"/>
    <property type="project" value="UniProtKB-KW"/>
</dbReference>
<dbReference type="InterPro" id="IPR010964">
    <property type="entry name" value="M20A_pepV-rel"/>
</dbReference>
<dbReference type="NCBIfam" id="NF005591">
    <property type="entry name" value="PRK07318.1"/>
    <property type="match status" value="1"/>
</dbReference>
<comment type="cofactor">
    <cofactor evidence="1">
        <name>Zn(2+)</name>
        <dbReference type="ChEBI" id="CHEBI:29105"/>
    </cofactor>
</comment>
<protein>
    <submittedName>
        <fullName evidence="9">Dipeptidase PepV</fullName>
        <ecNumber evidence="9">3.4.13.-</ecNumber>
    </submittedName>
</protein>
<dbReference type="InterPro" id="IPR036264">
    <property type="entry name" value="Bact_exopeptidase_dim_dom"/>
</dbReference>
<keyword evidence="3" id="KW-0645">Protease</keyword>
<keyword evidence="4" id="KW-0479">Metal-binding</keyword>
<evidence type="ECO:0000313" key="9">
    <source>
        <dbReference type="EMBL" id="MFC4618940.1"/>
    </source>
</evidence>
<evidence type="ECO:0000256" key="8">
    <source>
        <dbReference type="ARBA" id="ARBA00023049"/>
    </source>
</evidence>
<dbReference type="InterPro" id="IPR001261">
    <property type="entry name" value="ArgE/DapE_CS"/>
</dbReference>
<dbReference type="PANTHER" id="PTHR43808">
    <property type="entry name" value="ACETYLORNITHINE DEACETYLASE"/>
    <property type="match status" value="1"/>
</dbReference>
<evidence type="ECO:0000256" key="6">
    <source>
        <dbReference type="ARBA" id="ARBA00022833"/>
    </source>
</evidence>
<keyword evidence="8" id="KW-0482">Metalloprotease</keyword>
<dbReference type="Gene3D" id="3.30.70.360">
    <property type="match status" value="2"/>
</dbReference>
<dbReference type="PANTHER" id="PTHR43808:SF31">
    <property type="entry name" value="N-ACETYL-L-CITRULLINE DEACETYLASE"/>
    <property type="match status" value="1"/>
</dbReference>
<sequence length="468" mass="52483">MEINWLEEVKKRKENLLRDLEGFLRIESVKDLETSTTKHPMGKKIDEALAYILSLGRNAGFATKNLDGYVGYMEMGDSDDYIGVLAHVDVVPAPGVWTTPPFEPHYRNGRLYARGAIDDKGPGIAVFYALKMLKELNLPLKRKIRLIYGTDEESGMRCVRHYLETEPEPVMGFSPDAEFPIVHAEKGQINIKLTIKSTGEEGAFVLKQFTAGERGNMVPGRAEAEINTKQPQDLIKHFQGYCNEEHLVGEYRLSADGKVTLILYGKTVHGMEPQKGVNAGLECLHFLNRLPFKGSDNAFISFTTDCLYRDPFGEHLGIKYREDVLGSLTVNAGILNYDCNEGGSVQLNIRCPLNTEYLRTIEIIMEQAEKYGFNIEETRQSTPHYVPSNHPLIKTLRSAYQSITGENPMLLTTGGATYAKLFKNAVAYGAVFPGKEMSAHQIDEFIEIEDLLKATAIYARALYELSHL</sequence>
<comment type="similarity">
    <text evidence="2">Belongs to the peptidase M20A family.</text>
</comment>
<evidence type="ECO:0000313" key="10">
    <source>
        <dbReference type="Proteomes" id="UP001596022"/>
    </source>
</evidence>
<keyword evidence="7 9" id="KW-0224">Dipeptidase</keyword>
<proteinExistence type="inferred from homology"/>
<evidence type="ECO:0000256" key="1">
    <source>
        <dbReference type="ARBA" id="ARBA00001947"/>
    </source>
</evidence>
<dbReference type="EC" id="3.4.13.-" evidence="9"/>
<keyword evidence="6" id="KW-0862">Zinc</keyword>
<dbReference type="Gene3D" id="3.40.630.10">
    <property type="entry name" value="Zn peptidases"/>
    <property type="match status" value="1"/>
</dbReference>
<dbReference type="PROSITE" id="PS00758">
    <property type="entry name" value="ARGE_DAPE_CPG2_1"/>
    <property type="match status" value="1"/>
</dbReference>
<gene>
    <name evidence="9" type="primary">pepV</name>
    <name evidence="9" type="ORF">ACFO4N_09385</name>
</gene>
<comment type="caution">
    <text evidence="9">The sequence shown here is derived from an EMBL/GenBank/DDBJ whole genome shotgun (WGS) entry which is preliminary data.</text>
</comment>
<dbReference type="EMBL" id="JBHSFW010000004">
    <property type="protein sequence ID" value="MFC4618940.1"/>
    <property type="molecule type" value="Genomic_DNA"/>
</dbReference>
<dbReference type="Pfam" id="PF01546">
    <property type="entry name" value="Peptidase_M20"/>
    <property type="match status" value="1"/>
</dbReference>
<name>A0ABV9GQL8_9BACL</name>
<dbReference type="InterPro" id="IPR050072">
    <property type="entry name" value="Peptidase_M20A"/>
</dbReference>
<dbReference type="InterPro" id="IPR002933">
    <property type="entry name" value="Peptidase_M20"/>
</dbReference>
<dbReference type="SUPFAM" id="SSF55031">
    <property type="entry name" value="Bacterial exopeptidase dimerisation domain"/>
    <property type="match status" value="1"/>
</dbReference>
<accession>A0ABV9GQL8</accession>
<dbReference type="Proteomes" id="UP001596022">
    <property type="component" value="Unassembled WGS sequence"/>
</dbReference>
<evidence type="ECO:0000256" key="4">
    <source>
        <dbReference type="ARBA" id="ARBA00022723"/>
    </source>
</evidence>
<dbReference type="SUPFAM" id="SSF53187">
    <property type="entry name" value="Zn-dependent exopeptidases"/>
    <property type="match status" value="1"/>
</dbReference>
<evidence type="ECO:0000256" key="5">
    <source>
        <dbReference type="ARBA" id="ARBA00022801"/>
    </source>
</evidence>
<keyword evidence="10" id="KW-1185">Reference proteome</keyword>
<reference evidence="10" key="1">
    <citation type="journal article" date="2019" name="Int. J. Syst. Evol. Microbiol.">
        <title>The Global Catalogue of Microorganisms (GCM) 10K type strain sequencing project: providing services to taxonomists for standard genome sequencing and annotation.</title>
        <authorList>
            <consortium name="The Broad Institute Genomics Platform"/>
            <consortium name="The Broad Institute Genome Sequencing Center for Infectious Disease"/>
            <person name="Wu L."/>
            <person name="Ma J."/>
        </authorList>
    </citation>
    <scope>NUCLEOTIDE SEQUENCE [LARGE SCALE GENOMIC DNA]</scope>
    <source>
        <strain evidence="10">CGMCC 1.16306</strain>
    </source>
</reference>
<evidence type="ECO:0000256" key="2">
    <source>
        <dbReference type="ARBA" id="ARBA00006247"/>
    </source>
</evidence>
<organism evidence="9 10">
    <name type="scientific">Camelliibacillus cellulosilyticus</name>
    <dbReference type="NCBI Taxonomy" id="2174486"/>
    <lineage>
        <taxon>Bacteria</taxon>
        <taxon>Bacillati</taxon>
        <taxon>Bacillota</taxon>
        <taxon>Bacilli</taxon>
        <taxon>Bacillales</taxon>
        <taxon>Sporolactobacillaceae</taxon>
        <taxon>Camelliibacillus</taxon>
    </lineage>
</organism>